<dbReference type="Proteomes" id="UP000051794">
    <property type="component" value="Unassembled WGS sequence"/>
</dbReference>
<feature type="chain" id="PRO_5006404140" description="Collagen binding domain-containing protein" evidence="2">
    <location>
        <begin position="39"/>
        <end position="388"/>
    </location>
</feature>
<dbReference type="InterPro" id="IPR008966">
    <property type="entry name" value="Adhesion_dom_sf"/>
</dbReference>
<gene>
    <name evidence="4" type="ORF">FD43_GL000351</name>
</gene>
<evidence type="ECO:0000256" key="1">
    <source>
        <dbReference type="SAM" id="MobiDB-lite"/>
    </source>
</evidence>
<evidence type="ECO:0000256" key="2">
    <source>
        <dbReference type="SAM" id="SignalP"/>
    </source>
</evidence>
<dbReference type="InterPro" id="IPR008456">
    <property type="entry name" value="Collagen-bd_dom"/>
</dbReference>
<dbReference type="GO" id="GO:0005518">
    <property type="term" value="F:collagen binding"/>
    <property type="evidence" value="ECO:0007669"/>
    <property type="project" value="InterPro"/>
</dbReference>
<feature type="domain" description="Collagen binding" evidence="3">
    <location>
        <begin position="163"/>
        <end position="288"/>
    </location>
</feature>
<feature type="compositionally biased region" description="Low complexity" evidence="1">
    <location>
        <begin position="310"/>
        <end position="326"/>
    </location>
</feature>
<dbReference type="Pfam" id="PF05737">
    <property type="entry name" value="Collagen_bind"/>
    <property type="match status" value="1"/>
</dbReference>
<feature type="region of interest" description="Disordered" evidence="1">
    <location>
        <begin position="305"/>
        <end position="326"/>
    </location>
</feature>
<feature type="signal peptide" evidence="2">
    <location>
        <begin position="1"/>
        <end position="38"/>
    </location>
</feature>
<sequence>MGQDRTLNGVMRIMVKKVISLLVFACLGLFFFNVSAHADDITNQINSSYQVSDSQGKDVTSQNNLDYYTQYKLKYHWNMGDNVGVKENDSIQLSIPQNVRVDGANSFPAYNTDNVAVGNVNVNSSTATLTFNSSLMDKKINRQGDINLNVSGKNIDHTSKNWFVNKTGWFKKDDHKQVTWNVAMNPEHKDLKDVKLTDSLGNNQKYVAGSVKATSGYWDENNNFIPDNKAVPAITVNQVNNNLEFSFAGAFNNGINLTYDTDANGNPDGDVYKNTVAVSGQGTENNANSSVTAAVSFGGNADVKYDNAKPNDNNNNNNNDNNQQPNNNCRPHKWGCGWIWSWNWCHPVYSNRSYGLFNCIDKWVTGIYNWFVPSTCRFFGANGFFSHW</sequence>
<dbReference type="PATRIC" id="fig|1423768.4.peg.354"/>
<protein>
    <recommendedName>
        <fullName evidence="3">Collagen binding domain-containing protein</fullName>
    </recommendedName>
</protein>
<proteinExistence type="predicted"/>
<reference evidence="4 5" key="1">
    <citation type="journal article" date="2015" name="Genome Announc.">
        <title>Expanding the biotechnology potential of lactobacilli through comparative genomics of 213 strains and associated genera.</title>
        <authorList>
            <person name="Sun Z."/>
            <person name="Harris H.M."/>
            <person name="McCann A."/>
            <person name="Guo C."/>
            <person name="Argimon S."/>
            <person name="Zhang W."/>
            <person name="Yang X."/>
            <person name="Jeffery I.B."/>
            <person name="Cooney J.C."/>
            <person name="Kagawa T.F."/>
            <person name="Liu W."/>
            <person name="Song Y."/>
            <person name="Salvetti E."/>
            <person name="Wrobel A."/>
            <person name="Rasinkangas P."/>
            <person name="Parkhill J."/>
            <person name="Rea M.C."/>
            <person name="O'Sullivan O."/>
            <person name="Ritari J."/>
            <person name="Douillard F.P."/>
            <person name="Paul Ross R."/>
            <person name="Yang R."/>
            <person name="Briner A.E."/>
            <person name="Felis G.E."/>
            <person name="de Vos W.M."/>
            <person name="Barrangou R."/>
            <person name="Klaenhammer T.R."/>
            <person name="Caufield P.W."/>
            <person name="Cui Y."/>
            <person name="Zhang H."/>
            <person name="O'Toole P.W."/>
        </authorList>
    </citation>
    <scope>NUCLEOTIDE SEQUENCE [LARGE SCALE GENOMIC DNA]</scope>
    <source>
        <strain evidence="4 5">DSM 12361</strain>
    </source>
</reference>
<keyword evidence="2" id="KW-0732">Signal</keyword>
<accession>A0A0R1FVQ2</accession>
<evidence type="ECO:0000313" key="4">
    <source>
        <dbReference type="EMBL" id="KRK23034.1"/>
    </source>
</evidence>
<evidence type="ECO:0000313" key="5">
    <source>
        <dbReference type="Proteomes" id="UP000051794"/>
    </source>
</evidence>
<dbReference type="EMBL" id="AZCK01000012">
    <property type="protein sequence ID" value="KRK23034.1"/>
    <property type="molecule type" value="Genomic_DNA"/>
</dbReference>
<name>A0A0R1FVQ2_9LACO</name>
<evidence type="ECO:0000259" key="3">
    <source>
        <dbReference type="Pfam" id="PF05737"/>
    </source>
</evidence>
<comment type="caution">
    <text evidence="4">The sequence shown here is derived from an EMBL/GenBank/DDBJ whole genome shotgun (WGS) entry which is preliminary data.</text>
</comment>
<dbReference type="SUPFAM" id="SSF49401">
    <property type="entry name" value="Bacterial adhesins"/>
    <property type="match status" value="2"/>
</dbReference>
<organism evidence="4 5">
    <name type="scientific">Apilactobacillus kunkeei DSM 12361 = ATCC 700308</name>
    <dbReference type="NCBI Taxonomy" id="1423768"/>
    <lineage>
        <taxon>Bacteria</taxon>
        <taxon>Bacillati</taxon>
        <taxon>Bacillota</taxon>
        <taxon>Bacilli</taxon>
        <taxon>Lactobacillales</taxon>
        <taxon>Lactobacillaceae</taxon>
        <taxon>Apilactobacillus</taxon>
    </lineage>
</organism>
<dbReference type="AlphaFoldDB" id="A0A0R1FVQ2"/>
<dbReference type="Gene3D" id="2.60.40.740">
    <property type="match status" value="1"/>
</dbReference>